<dbReference type="PANTHER" id="PTHR46732:SF8">
    <property type="entry name" value="ATP-DEPENDENT PROTEASE LA (LON) DOMAIN PROTEIN"/>
    <property type="match status" value="1"/>
</dbReference>
<dbReference type="PROSITE" id="PS51787">
    <property type="entry name" value="LON_N"/>
    <property type="match status" value="1"/>
</dbReference>
<dbReference type="SMART" id="SM00464">
    <property type="entry name" value="LON"/>
    <property type="match status" value="1"/>
</dbReference>
<dbReference type="PANTHER" id="PTHR46732">
    <property type="entry name" value="ATP-DEPENDENT PROTEASE LA (LON) DOMAIN PROTEIN"/>
    <property type="match status" value="1"/>
</dbReference>
<protein>
    <recommendedName>
        <fullName evidence="1">Lon N-terminal domain-containing protein</fullName>
    </recommendedName>
</protein>
<dbReference type="EMBL" id="FNZA01000005">
    <property type="protein sequence ID" value="SEJ21829.1"/>
    <property type="molecule type" value="Genomic_DNA"/>
</dbReference>
<dbReference type="AlphaFoldDB" id="A0A1H6WYA9"/>
<organism evidence="2 3">
    <name type="scientific">Deinococcus reticulitermitis</name>
    <dbReference type="NCBI Taxonomy" id="856736"/>
    <lineage>
        <taxon>Bacteria</taxon>
        <taxon>Thermotogati</taxon>
        <taxon>Deinococcota</taxon>
        <taxon>Deinococci</taxon>
        <taxon>Deinococcales</taxon>
        <taxon>Deinococcaceae</taxon>
        <taxon>Deinococcus</taxon>
    </lineage>
</organism>
<dbReference type="Pfam" id="PF02190">
    <property type="entry name" value="LON_substr_bdg"/>
    <property type="match status" value="1"/>
</dbReference>
<dbReference type="Proteomes" id="UP000199223">
    <property type="component" value="Unassembled WGS sequence"/>
</dbReference>
<feature type="domain" description="Lon N-terminal" evidence="1">
    <location>
        <begin position="3"/>
        <end position="200"/>
    </location>
</feature>
<dbReference type="RefSeq" id="WP_177183092.1">
    <property type="nucleotide sequence ID" value="NZ_FNZA01000005.1"/>
</dbReference>
<dbReference type="InterPro" id="IPR003111">
    <property type="entry name" value="Lon_prtase_N"/>
</dbReference>
<evidence type="ECO:0000259" key="1">
    <source>
        <dbReference type="PROSITE" id="PS51787"/>
    </source>
</evidence>
<dbReference type="InterPro" id="IPR015947">
    <property type="entry name" value="PUA-like_sf"/>
</dbReference>
<accession>A0A1H6WYA9</accession>
<evidence type="ECO:0000313" key="3">
    <source>
        <dbReference type="Proteomes" id="UP000199223"/>
    </source>
</evidence>
<dbReference type="Gene3D" id="2.30.130.40">
    <property type="entry name" value="LON domain-like"/>
    <property type="match status" value="1"/>
</dbReference>
<name>A0A1H6WYA9_9DEIO</name>
<proteinExistence type="predicted"/>
<sequence>MPIPLFPLPNLVLFPGQVLPLYIFEERYRALLREVQDREQPFGIVRIMQRSRESALPLHERVSPVGTLAHLVQAETHQDGTSSIVVVGGERFRVREFDLSLPFLSAEIDLWPLEQPASEAGEIELRAGQVLAGMLRSWPEQGEQLRAHAPAEPLALASYAAAVLGAMTGGLASDRCNEALLASTLLGRLERLLAALPASQQLMN</sequence>
<keyword evidence="3" id="KW-1185">Reference proteome</keyword>
<evidence type="ECO:0000313" key="2">
    <source>
        <dbReference type="EMBL" id="SEJ21829.1"/>
    </source>
</evidence>
<reference evidence="3" key="1">
    <citation type="submission" date="2016-10" db="EMBL/GenBank/DDBJ databases">
        <authorList>
            <person name="Varghese N."/>
            <person name="Submissions S."/>
        </authorList>
    </citation>
    <scope>NUCLEOTIDE SEQUENCE [LARGE SCALE GENOMIC DNA]</scope>
    <source>
        <strain evidence="3">CGMCC 1.10218</strain>
    </source>
</reference>
<dbReference type="STRING" id="856736.SAMN04488058_10515"/>
<dbReference type="SUPFAM" id="SSF88697">
    <property type="entry name" value="PUA domain-like"/>
    <property type="match status" value="1"/>
</dbReference>
<gene>
    <name evidence="2" type="ORF">SAMN04488058_10515</name>
</gene>
<dbReference type="InterPro" id="IPR046336">
    <property type="entry name" value="Lon_prtase_N_sf"/>
</dbReference>